<comment type="similarity">
    <text evidence="1">Belongs to the alkB family.</text>
</comment>
<evidence type="ECO:0000313" key="5">
    <source>
        <dbReference type="RefSeq" id="XP_039146199.1"/>
    </source>
</evidence>
<proteinExistence type="inferred from homology"/>
<evidence type="ECO:0000313" key="8">
    <source>
        <dbReference type="RefSeq" id="XP_039146203.1"/>
    </source>
</evidence>
<sequence>MAAMAEVQRRALAEAFGASSSDDDDGEVGYGDGDDHRTLGREKKLGEMIPVWEPICEVNGLWLCREFLSENEQHWLLSSIRKEGWFNGGSFNQAMRFGEIPEWAKELAGFVREAVCFSTVEDQPLPSDLLWREPLFDQLIVNVYEPGEGICAHVDLMRFDDGIAIVSLESTCVMHFTRSKEESDNKELEEDPSQRVPVLLTPGSLVLMSGEARYLWKHEINRKPGFQLWGGKEIQQERRTSVTLRKLHPQHNSG</sequence>
<evidence type="ECO:0000259" key="3">
    <source>
        <dbReference type="PROSITE" id="PS51471"/>
    </source>
</evidence>
<evidence type="ECO:0000256" key="1">
    <source>
        <dbReference type="ARBA" id="ARBA00007879"/>
    </source>
</evidence>
<feature type="domain" description="Fe2OG dioxygenase" evidence="3">
    <location>
        <begin position="135"/>
        <end position="248"/>
    </location>
</feature>
<dbReference type="GeneID" id="120283560"/>
<dbReference type="GO" id="GO:0006631">
    <property type="term" value="P:fatty acid metabolic process"/>
    <property type="evidence" value="ECO:0007669"/>
    <property type="project" value="TreeGrafter"/>
</dbReference>
<protein>
    <submittedName>
        <fullName evidence="5 6">Uncharacterized protein P8A3.02c</fullName>
    </submittedName>
</protein>
<dbReference type="Proteomes" id="UP001515500">
    <property type="component" value="Chromosome 19"/>
</dbReference>
<dbReference type="InterPro" id="IPR037151">
    <property type="entry name" value="AlkB-like_sf"/>
</dbReference>
<dbReference type="GO" id="GO:0006974">
    <property type="term" value="P:DNA damage response"/>
    <property type="evidence" value="ECO:0007669"/>
    <property type="project" value="InterPro"/>
</dbReference>
<dbReference type="PANTHER" id="PTHR21052:SF0">
    <property type="entry name" value="ALPHA-KETOGLUTARATE-DEPENDENT DIOXYGENASE ALKB HOMOLOG 7, MITOCHONDRIAL"/>
    <property type="match status" value="1"/>
</dbReference>
<keyword evidence="4" id="KW-1185">Reference proteome</keyword>
<evidence type="ECO:0000313" key="6">
    <source>
        <dbReference type="RefSeq" id="XP_039146201.1"/>
    </source>
</evidence>
<dbReference type="SUPFAM" id="SSF51197">
    <property type="entry name" value="Clavaminate synthase-like"/>
    <property type="match status" value="1"/>
</dbReference>
<dbReference type="GO" id="GO:0005759">
    <property type="term" value="C:mitochondrial matrix"/>
    <property type="evidence" value="ECO:0007669"/>
    <property type="project" value="TreeGrafter"/>
</dbReference>
<reference evidence="5 6" key="1">
    <citation type="submission" date="2025-04" db="UniProtKB">
        <authorList>
            <consortium name="RefSeq"/>
        </authorList>
    </citation>
    <scope>IDENTIFICATION</scope>
</reference>
<dbReference type="InterPro" id="IPR005123">
    <property type="entry name" value="Oxoglu/Fe-dep_dioxygenase_dom"/>
</dbReference>
<dbReference type="InterPro" id="IPR027450">
    <property type="entry name" value="AlkB-like"/>
</dbReference>
<dbReference type="RefSeq" id="XP_039146202.1">
    <property type="nucleotide sequence ID" value="XM_039290268.1"/>
</dbReference>
<evidence type="ECO:0000256" key="2">
    <source>
        <dbReference type="SAM" id="MobiDB-lite"/>
    </source>
</evidence>
<gene>
    <name evidence="5 6 7 8" type="primary">LOC120283560</name>
</gene>
<dbReference type="PANTHER" id="PTHR21052">
    <property type="entry name" value="SPERMATOGENESIS ASSOCIATED 11-RELATED"/>
    <property type="match status" value="1"/>
</dbReference>
<dbReference type="PROSITE" id="PS51471">
    <property type="entry name" value="FE2OG_OXY"/>
    <property type="match status" value="1"/>
</dbReference>
<dbReference type="Gene3D" id="2.60.120.590">
    <property type="entry name" value="Alpha-ketoglutarate-dependent dioxygenase AlkB-like"/>
    <property type="match status" value="1"/>
</dbReference>
<dbReference type="Pfam" id="PF13532">
    <property type="entry name" value="2OG-FeII_Oxy_2"/>
    <property type="match status" value="1"/>
</dbReference>
<dbReference type="AlphaFoldDB" id="A0AB40D3H7"/>
<organism evidence="4 5">
    <name type="scientific">Dioscorea cayennensis subsp. rotundata</name>
    <name type="common">White Guinea yam</name>
    <name type="synonym">Dioscorea rotundata</name>
    <dbReference type="NCBI Taxonomy" id="55577"/>
    <lineage>
        <taxon>Eukaryota</taxon>
        <taxon>Viridiplantae</taxon>
        <taxon>Streptophyta</taxon>
        <taxon>Embryophyta</taxon>
        <taxon>Tracheophyta</taxon>
        <taxon>Spermatophyta</taxon>
        <taxon>Magnoliopsida</taxon>
        <taxon>Liliopsida</taxon>
        <taxon>Dioscoreales</taxon>
        <taxon>Dioscoreaceae</taxon>
        <taxon>Dioscorea</taxon>
    </lineage>
</organism>
<accession>A0AB40D3H7</accession>
<name>A0AB40D3H7_DIOCR</name>
<dbReference type="RefSeq" id="XP_039146203.1">
    <property type="nucleotide sequence ID" value="XM_039290269.1"/>
</dbReference>
<evidence type="ECO:0000313" key="7">
    <source>
        <dbReference type="RefSeq" id="XP_039146202.1"/>
    </source>
</evidence>
<dbReference type="InterPro" id="IPR032870">
    <property type="entry name" value="ALKBH7-like"/>
</dbReference>
<feature type="region of interest" description="Disordered" evidence="2">
    <location>
        <begin position="15"/>
        <end position="36"/>
    </location>
</feature>
<dbReference type="RefSeq" id="XP_039146199.1">
    <property type="nucleotide sequence ID" value="XM_039290265.1"/>
</dbReference>
<dbReference type="RefSeq" id="XP_039146201.1">
    <property type="nucleotide sequence ID" value="XM_039290267.1"/>
</dbReference>
<evidence type="ECO:0000313" key="4">
    <source>
        <dbReference type="Proteomes" id="UP001515500"/>
    </source>
</evidence>